<dbReference type="RefSeq" id="WP_185693560.1">
    <property type="nucleotide sequence ID" value="NZ_JACHVA010000102.1"/>
</dbReference>
<dbReference type="GO" id="GO:0015288">
    <property type="term" value="F:porin activity"/>
    <property type="evidence" value="ECO:0007669"/>
    <property type="project" value="InterPro"/>
</dbReference>
<sequence length="419" mass="46117">MNAKPTCSLILSALLLAASASMGYENYDPYEDEPYSDRLTGDWGGYRSKLVDEGVEVFAYFNAIYAGNVSGGLEKTSDFASDSFFGAEFDLEKLIGWEDTEFVVSGIYRQGDDLTEAIGSQYSVMQLVGGQTIFLYNVTLEKLFRDGDISVKGGRMTATDDFVGSPYYGYSLNNAVNGQIRAVLFDGVMTSYPYAVWGGRVRVNLPQDSKVQVGVFQLSPDMFDPDKHGVDLNIGSDDGVSIFTQYDWTPELAGKPFRFYAGVNQTFGYDIDEFNSDSTTDAFTRFYMGTDYQVYREREESDEGLVLLATFAYTAQQEVAIVPIQSSVGANYKGLLPGRPDDQAVLFFTYGQFSDDYSDQLVAAGGASVDNEMVLETGYRVAITDYIYAQPDVQYIINPGGTGDIDNAVVLGVQFGARF</sequence>
<dbReference type="AlphaFoldDB" id="A0A7X1AZQ1"/>
<dbReference type="Gene3D" id="2.40.160.180">
    <property type="entry name" value="Carbohydrate-selective porin OprB"/>
    <property type="match status" value="1"/>
</dbReference>
<evidence type="ECO:0000313" key="3">
    <source>
        <dbReference type="EMBL" id="MBC2602894.1"/>
    </source>
</evidence>
<dbReference type="PANTHER" id="PTHR37944">
    <property type="entry name" value="PORIN B"/>
    <property type="match status" value="1"/>
</dbReference>
<accession>A0A7X1AZQ1</accession>
<proteinExistence type="inferred from homology"/>
<dbReference type="Pfam" id="PF04966">
    <property type="entry name" value="OprB"/>
    <property type="match status" value="1"/>
</dbReference>
<dbReference type="Proteomes" id="UP000525652">
    <property type="component" value="Unassembled WGS sequence"/>
</dbReference>
<comment type="caution">
    <text evidence="3">The sequence shown here is derived from an EMBL/GenBank/DDBJ whole genome shotgun (WGS) entry which is preliminary data.</text>
</comment>
<protein>
    <submittedName>
        <fullName evidence="3">Carbohydrate porin</fullName>
    </submittedName>
</protein>
<reference evidence="3 4" key="1">
    <citation type="submission" date="2020-07" db="EMBL/GenBank/DDBJ databases">
        <authorList>
            <person name="Feng X."/>
        </authorList>
    </citation>
    <scope>NUCLEOTIDE SEQUENCE [LARGE SCALE GENOMIC DNA]</scope>
    <source>
        <strain evidence="3 4">JCM14086</strain>
    </source>
</reference>
<keyword evidence="2" id="KW-0732">Signal</keyword>
<dbReference type="InterPro" id="IPR007049">
    <property type="entry name" value="Carb-sel_porin_OprB"/>
</dbReference>
<dbReference type="InterPro" id="IPR052932">
    <property type="entry name" value="OprB_Porin"/>
</dbReference>
<evidence type="ECO:0000313" key="4">
    <source>
        <dbReference type="Proteomes" id="UP000525652"/>
    </source>
</evidence>
<organism evidence="3 4">
    <name type="scientific">Puniceicoccus vermicola</name>
    <dbReference type="NCBI Taxonomy" id="388746"/>
    <lineage>
        <taxon>Bacteria</taxon>
        <taxon>Pseudomonadati</taxon>
        <taxon>Verrucomicrobiota</taxon>
        <taxon>Opitutia</taxon>
        <taxon>Puniceicoccales</taxon>
        <taxon>Puniceicoccaceae</taxon>
        <taxon>Puniceicoccus</taxon>
    </lineage>
</organism>
<dbReference type="EMBL" id="JACHVA010000102">
    <property type="protein sequence ID" value="MBC2602894.1"/>
    <property type="molecule type" value="Genomic_DNA"/>
</dbReference>
<dbReference type="InterPro" id="IPR038673">
    <property type="entry name" value="OprB_sf"/>
</dbReference>
<dbReference type="PANTHER" id="PTHR37944:SF1">
    <property type="entry name" value="PORIN B"/>
    <property type="match status" value="1"/>
</dbReference>
<comment type="similarity">
    <text evidence="1 2">Belongs to the OprB family.</text>
</comment>
<evidence type="ECO:0000256" key="2">
    <source>
        <dbReference type="RuleBase" id="RU363072"/>
    </source>
</evidence>
<gene>
    <name evidence="3" type="ORF">H5P30_14010</name>
</gene>
<feature type="signal peptide" evidence="2">
    <location>
        <begin position="1"/>
        <end position="23"/>
    </location>
</feature>
<feature type="chain" id="PRO_5031598967" evidence="2">
    <location>
        <begin position="24"/>
        <end position="419"/>
    </location>
</feature>
<keyword evidence="4" id="KW-1185">Reference proteome</keyword>
<evidence type="ECO:0000256" key="1">
    <source>
        <dbReference type="ARBA" id="ARBA00008769"/>
    </source>
</evidence>
<dbReference type="GO" id="GO:0016020">
    <property type="term" value="C:membrane"/>
    <property type="evidence" value="ECO:0007669"/>
    <property type="project" value="InterPro"/>
</dbReference>
<dbReference type="GO" id="GO:0008643">
    <property type="term" value="P:carbohydrate transport"/>
    <property type="evidence" value="ECO:0007669"/>
    <property type="project" value="InterPro"/>
</dbReference>
<name>A0A7X1AZQ1_9BACT</name>